<sequence>MLSNNQLGKLTRSIPIKTLVVDEASQIEIGDYYPVFNTAAGTLQKICFIGDNKQLPPFGQEDLGTLQSVFEVEHLHYYVKFLDTQYRMPPQIGYFISKEVYDSKLNSNPSHPIQDSTIACHFVDVNEGQEIMNGTSWINIKECEAVLTLAEYLQSKNKKFRIITPYDGQRNLIEKRLQEQGLDWEDKVFNVDSL</sequence>
<evidence type="ECO:0000256" key="3">
    <source>
        <dbReference type="ARBA" id="ARBA00022806"/>
    </source>
</evidence>
<reference evidence="6 7" key="1">
    <citation type="journal article" date="2019" name="Nat. Ecol. Evol.">
        <title>Megaphylogeny resolves global patterns of mushroom evolution.</title>
        <authorList>
            <person name="Varga T."/>
            <person name="Krizsan K."/>
            <person name="Foldi C."/>
            <person name="Dima B."/>
            <person name="Sanchez-Garcia M."/>
            <person name="Sanchez-Ramirez S."/>
            <person name="Szollosi G.J."/>
            <person name="Szarkandi J.G."/>
            <person name="Papp V."/>
            <person name="Albert L."/>
            <person name="Andreopoulos W."/>
            <person name="Angelini C."/>
            <person name="Antonin V."/>
            <person name="Barry K.W."/>
            <person name="Bougher N.L."/>
            <person name="Buchanan P."/>
            <person name="Buyck B."/>
            <person name="Bense V."/>
            <person name="Catcheside P."/>
            <person name="Chovatia M."/>
            <person name="Cooper J."/>
            <person name="Damon W."/>
            <person name="Desjardin D."/>
            <person name="Finy P."/>
            <person name="Geml J."/>
            <person name="Haridas S."/>
            <person name="Hughes K."/>
            <person name="Justo A."/>
            <person name="Karasinski D."/>
            <person name="Kautmanova I."/>
            <person name="Kiss B."/>
            <person name="Kocsube S."/>
            <person name="Kotiranta H."/>
            <person name="LaButti K.M."/>
            <person name="Lechner B.E."/>
            <person name="Liimatainen K."/>
            <person name="Lipzen A."/>
            <person name="Lukacs Z."/>
            <person name="Mihaltcheva S."/>
            <person name="Morgado L.N."/>
            <person name="Niskanen T."/>
            <person name="Noordeloos M.E."/>
            <person name="Ohm R.A."/>
            <person name="Ortiz-Santana B."/>
            <person name="Ovrebo C."/>
            <person name="Racz N."/>
            <person name="Riley R."/>
            <person name="Savchenko A."/>
            <person name="Shiryaev A."/>
            <person name="Soop K."/>
            <person name="Spirin V."/>
            <person name="Szebenyi C."/>
            <person name="Tomsovsky M."/>
            <person name="Tulloss R.E."/>
            <person name="Uehling J."/>
            <person name="Grigoriev I.V."/>
            <person name="Vagvolgyi C."/>
            <person name="Papp T."/>
            <person name="Martin F.M."/>
            <person name="Miettinen O."/>
            <person name="Hibbett D.S."/>
            <person name="Nagy L.G."/>
        </authorList>
    </citation>
    <scope>NUCLEOTIDE SEQUENCE [LARGE SCALE GENOMIC DNA]</scope>
    <source>
        <strain evidence="6 7">CBS 962.96</strain>
    </source>
</reference>
<dbReference type="AlphaFoldDB" id="A0A4S8MWA3"/>
<evidence type="ECO:0000259" key="5">
    <source>
        <dbReference type="Pfam" id="PF13087"/>
    </source>
</evidence>
<name>A0A4S8MWA3_DENBC</name>
<dbReference type="OrthoDB" id="6513042at2759"/>
<protein>
    <recommendedName>
        <fullName evidence="5">DNA2/NAM7 helicase-like C-terminal domain-containing protein</fullName>
    </recommendedName>
</protein>
<organism evidence="6 7">
    <name type="scientific">Dendrothele bispora (strain CBS 962.96)</name>
    <dbReference type="NCBI Taxonomy" id="1314807"/>
    <lineage>
        <taxon>Eukaryota</taxon>
        <taxon>Fungi</taxon>
        <taxon>Dikarya</taxon>
        <taxon>Basidiomycota</taxon>
        <taxon>Agaricomycotina</taxon>
        <taxon>Agaricomycetes</taxon>
        <taxon>Agaricomycetidae</taxon>
        <taxon>Agaricales</taxon>
        <taxon>Agaricales incertae sedis</taxon>
        <taxon>Dendrothele</taxon>
    </lineage>
</organism>
<dbReference type="SUPFAM" id="SSF52540">
    <property type="entry name" value="P-loop containing nucleoside triphosphate hydrolases"/>
    <property type="match status" value="1"/>
</dbReference>
<dbReference type="InterPro" id="IPR050534">
    <property type="entry name" value="Coronavir_polyprotein_1ab"/>
</dbReference>
<dbReference type="Pfam" id="PF13087">
    <property type="entry name" value="AAA_12"/>
    <property type="match status" value="1"/>
</dbReference>
<dbReference type="PANTHER" id="PTHR43788">
    <property type="entry name" value="DNA2/NAM7 HELICASE FAMILY MEMBER"/>
    <property type="match status" value="1"/>
</dbReference>
<dbReference type="PANTHER" id="PTHR43788:SF16">
    <property type="entry name" value="HELICASE WITH ZINC FINGER 2"/>
    <property type="match status" value="1"/>
</dbReference>
<keyword evidence="4" id="KW-0067">ATP-binding</keyword>
<evidence type="ECO:0000256" key="1">
    <source>
        <dbReference type="ARBA" id="ARBA00022741"/>
    </source>
</evidence>
<dbReference type="InterPro" id="IPR027417">
    <property type="entry name" value="P-loop_NTPase"/>
</dbReference>
<dbReference type="GO" id="GO:0043139">
    <property type="term" value="F:5'-3' DNA helicase activity"/>
    <property type="evidence" value="ECO:0007669"/>
    <property type="project" value="TreeGrafter"/>
</dbReference>
<dbReference type="InterPro" id="IPR041679">
    <property type="entry name" value="DNA2/NAM7-like_C"/>
</dbReference>
<gene>
    <name evidence="6" type="ORF">K435DRAFT_710061</name>
</gene>
<keyword evidence="1" id="KW-0547">Nucleotide-binding</keyword>
<dbReference type="GO" id="GO:0016787">
    <property type="term" value="F:hydrolase activity"/>
    <property type="evidence" value="ECO:0007669"/>
    <property type="project" value="UniProtKB-KW"/>
</dbReference>
<dbReference type="EMBL" id="ML179038">
    <property type="protein sequence ID" value="THV07311.1"/>
    <property type="molecule type" value="Genomic_DNA"/>
</dbReference>
<proteinExistence type="predicted"/>
<dbReference type="Gene3D" id="3.40.50.300">
    <property type="entry name" value="P-loop containing nucleotide triphosphate hydrolases"/>
    <property type="match status" value="2"/>
</dbReference>
<keyword evidence="3" id="KW-0347">Helicase</keyword>
<accession>A0A4S8MWA3</accession>
<evidence type="ECO:0000256" key="4">
    <source>
        <dbReference type="ARBA" id="ARBA00022840"/>
    </source>
</evidence>
<keyword evidence="2" id="KW-0378">Hydrolase</keyword>
<feature type="domain" description="DNA2/NAM7 helicase-like C-terminal" evidence="5">
    <location>
        <begin position="68"/>
        <end position="183"/>
    </location>
</feature>
<dbReference type="Proteomes" id="UP000297245">
    <property type="component" value="Unassembled WGS sequence"/>
</dbReference>
<evidence type="ECO:0000313" key="7">
    <source>
        <dbReference type="Proteomes" id="UP000297245"/>
    </source>
</evidence>
<keyword evidence="7" id="KW-1185">Reference proteome</keyword>
<evidence type="ECO:0000256" key="2">
    <source>
        <dbReference type="ARBA" id="ARBA00022801"/>
    </source>
</evidence>
<evidence type="ECO:0000313" key="6">
    <source>
        <dbReference type="EMBL" id="THV07311.1"/>
    </source>
</evidence>
<dbReference type="GO" id="GO:0005524">
    <property type="term" value="F:ATP binding"/>
    <property type="evidence" value="ECO:0007669"/>
    <property type="project" value="UniProtKB-KW"/>
</dbReference>